<evidence type="ECO:0000256" key="2">
    <source>
        <dbReference type="ARBA" id="ARBA00022723"/>
    </source>
</evidence>
<dbReference type="InterPro" id="IPR013087">
    <property type="entry name" value="Znf_C2H2_type"/>
</dbReference>
<dbReference type="AlphaFoldDB" id="A0A423SVF2"/>
<evidence type="ECO:0000313" key="9">
    <source>
        <dbReference type="EMBL" id="ROT68170.1"/>
    </source>
</evidence>
<keyword evidence="3" id="KW-0677">Repeat</keyword>
<dbReference type="SUPFAM" id="SSF57667">
    <property type="entry name" value="beta-beta-alpha zinc fingers"/>
    <property type="match status" value="1"/>
</dbReference>
<dbReference type="OrthoDB" id="6910977at2759"/>
<accession>A0A423SVF2</accession>
<evidence type="ECO:0000313" key="10">
    <source>
        <dbReference type="Proteomes" id="UP000283509"/>
    </source>
</evidence>
<dbReference type="GO" id="GO:0005634">
    <property type="term" value="C:nucleus"/>
    <property type="evidence" value="ECO:0007669"/>
    <property type="project" value="UniProtKB-SubCell"/>
</dbReference>
<dbReference type="InterPro" id="IPR036236">
    <property type="entry name" value="Znf_C2H2_sf"/>
</dbReference>
<dbReference type="PANTHER" id="PTHR24376:SF235">
    <property type="entry name" value="C2H2-TYPE DOMAIN-CONTAINING PROTEIN"/>
    <property type="match status" value="1"/>
</dbReference>
<dbReference type="PROSITE" id="PS00028">
    <property type="entry name" value="ZINC_FINGER_C2H2_1"/>
    <property type="match status" value="2"/>
</dbReference>
<evidence type="ECO:0000256" key="3">
    <source>
        <dbReference type="ARBA" id="ARBA00022737"/>
    </source>
</evidence>
<evidence type="ECO:0000256" key="1">
    <source>
        <dbReference type="ARBA" id="ARBA00004123"/>
    </source>
</evidence>
<evidence type="ECO:0000256" key="5">
    <source>
        <dbReference type="ARBA" id="ARBA00022833"/>
    </source>
</evidence>
<name>A0A423SVF2_PENVA</name>
<gene>
    <name evidence="9" type="ORF">C7M84_013707</name>
</gene>
<reference evidence="9 10" key="2">
    <citation type="submission" date="2019-01" db="EMBL/GenBank/DDBJ databases">
        <title>The decoding of complex shrimp genome reveals the adaptation for benthos swimmer, frequently molting mechanism and breeding impact on genome.</title>
        <authorList>
            <person name="Sun Y."/>
            <person name="Gao Y."/>
            <person name="Yu Y."/>
        </authorList>
    </citation>
    <scope>NUCLEOTIDE SEQUENCE [LARGE SCALE GENOMIC DNA]</scope>
    <source>
        <tissue evidence="9">Muscle</tissue>
    </source>
</reference>
<evidence type="ECO:0000256" key="6">
    <source>
        <dbReference type="ARBA" id="ARBA00023242"/>
    </source>
</evidence>
<feature type="domain" description="C2H2-type" evidence="8">
    <location>
        <begin position="40"/>
        <end position="67"/>
    </location>
</feature>
<dbReference type="Gene3D" id="3.30.160.60">
    <property type="entry name" value="Classic Zinc Finger"/>
    <property type="match status" value="1"/>
</dbReference>
<reference evidence="9 10" key="1">
    <citation type="submission" date="2018-04" db="EMBL/GenBank/DDBJ databases">
        <authorList>
            <person name="Zhang X."/>
            <person name="Yuan J."/>
            <person name="Li F."/>
            <person name="Xiang J."/>
        </authorList>
    </citation>
    <scope>NUCLEOTIDE SEQUENCE [LARGE SCALE GENOMIC DNA]</scope>
    <source>
        <tissue evidence="9">Muscle</tissue>
    </source>
</reference>
<protein>
    <recommendedName>
        <fullName evidence="8">C2H2-type domain-containing protein</fullName>
    </recommendedName>
</protein>
<dbReference type="EMBL" id="QCYY01002711">
    <property type="protein sequence ID" value="ROT68170.1"/>
    <property type="molecule type" value="Genomic_DNA"/>
</dbReference>
<dbReference type="SMART" id="SM00355">
    <property type="entry name" value="ZnF_C2H2"/>
    <property type="match status" value="2"/>
</dbReference>
<keyword evidence="4 7" id="KW-0863">Zinc-finger</keyword>
<organism evidence="9 10">
    <name type="scientific">Penaeus vannamei</name>
    <name type="common">Whiteleg shrimp</name>
    <name type="synonym">Litopenaeus vannamei</name>
    <dbReference type="NCBI Taxonomy" id="6689"/>
    <lineage>
        <taxon>Eukaryota</taxon>
        <taxon>Metazoa</taxon>
        <taxon>Ecdysozoa</taxon>
        <taxon>Arthropoda</taxon>
        <taxon>Crustacea</taxon>
        <taxon>Multicrustacea</taxon>
        <taxon>Malacostraca</taxon>
        <taxon>Eumalacostraca</taxon>
        <taxon>Eucarida</taxon>
        <taxon>Decapoda</taxon>
        <taxon>Dendrobranchiata</taxon>
        <taxon>Penaeoidea</taxon>
        <taxon>Penaeidae</taxon>
        <taxon>Penaeus</taxon>
    </lineage>
</organism>
<dbReference type="PROSITE" id="PS50157">
    <property type="entry name" value="ZINC_FINGER_C2H2_2"/>
    <property type="match status" value="2"/>
</dbReference>
<comment type="subcellular location">
    <subcellularLocation>
        <location evidence="1">Nucleus</location>
    </subcellularLocation>
</comment>
<dbReference type="PANTHER" id="PTHR24376">
    <property type="entry name" value="ZINC FINGER PROTEIN"/>
    <property type="match status" value="1"/>
</dbReference>
<feature type="domain" description="C2H2-type" evidence="8">
    <location>
        <begin position="11"/>
        <end position="39"/>
    </location>
</feature>
<keyword evidence="6" id="KW-0539">Nucleus</keyword>
<evidence type="ECO:0000256" key="4">
    <source>
        <dbReference type="ARBA" id="ARBA00022771"/>
    </source>
</evidence>
<dbReference type="Pfam" id="PF12874">
    <property type="entry name" value="zf-met"/>
    <property type="match status" value="1"/>
</dbReference>
<evidence type="ECO:0000259" key="8">
    <source>
        <dbReference type="PROSITE" id="PS50157"/>
    </source>
</evidence>
<sequence length="102" mass="11761">MVHTHPEARVFRCTTCNLTFASNNHRVQHYRAVHRKRKQPHCNECAKSFETVDELNVHRQEHKINCPVCNKTFVPWGDPQGVNCLEPLKNRLLVDSAGDVDS</sequence>
<dbReference type="Proteomes" id="UP000283509">
    <property type="component" value="Unassembled WGS sequence"/>
</dbReference>
<dbReference type="GO" id="GO:0008270">
    <property type="term" value="F:zinc ion binding"/>
    <property type="evidence" value="ECO:0007669"/>
    <property type="project" value="UniProtKB-KW"/>
</dbReference>
<proteinExistence type="predicted"/>
<keyword evidence="5" id="KW-0862">Zinc</keyword>
<keyword evidence="2" id="KW-0479">Metal-binding</keyword>
<dbReference type="Pfam" id="PF13912">
    <property type="entry name" value="zf-C2H2_6"/>
    <property type="match status" value="1"/>
</dbReference>
<evidence type="ECO:0000256" key="7">
    <source>
        <dbReference type="PROSITE-ProRule" id="PRU00042"/>
    </source>
</evidence>
<comment type="caution">
    <text evidence="9">The sequence shown here is derived from an EMBL/GenBank/DDBJ whole genome shotgun (WGS) entry which is preliminary data.</text>
</comment>
<keyword evidence="10" id="KW-1185">Reference proteome</keyword>